<dbReference type="AlphaFoldDB" id="A0A381WK21"/>
<comment type="subcellular location">
    <subcellularLocation>
        <location evidence="2">Cell membrane</location>
        <topology evidence="2">Multi-pass membrane protein</topology>
    </subcellularLocation>
</comment>
<dbReference type="InterPro" id="IPR003661">
    <property type="entry name" value="HisK_dim/P_dom"/>
</dbReference>
<organism evidence="17">
    <name type="scientific">marine metagenome</name>
    <dbReference type="NCBI Taxonomy" id="408172"/>
    <lineage>
        <taxon>unclassified sequences</taxon>
        <taxon>metagenomes</taxon>
        <taxon>ecological metagenomes</taxon>
    </lineage>
</organism>
<dbReference type="InterPro" id="IPR050398">
    <property type="entry name" value="HssS/ArlS-like"/>
</dbReference>
<dbReference type="Pfam" id="PF02518">
    <property type="entry name" value="HATPase_c"/>
    <property type="match status" value="1"/>
</dbReference>
<evidence type="ECO:0000256" key="3">
    <source>
        <dbReference type="ARBA" id="ARBA00012438"/>
    </source>
</evidence>
<keyword evidence="4" id="KW-1003">Cell membrane</keyword>
<dbReference type="Pfam" id="PF00672">
    <property type="entry name" value="HAMP"/>
    <property type="match status" value="1"/>
</dbReference>
<dbReference type="InterPro" id="IPR036097">
    <property type="entry name" value="HisK_dim/P_sf"/>
</dbReference>
<dbReference type="InterPro" id="IPR003594">
    <property type="entry name" value="HATPase_dom"/>
</dbReference>
<accession>A0A381WK21</accession>
<keyword evidence="8" id="KW-0547">Nucleotide-binding</keyword>
<dbReference type="SMART" id="SM00388">
    <property type="entry name" value="HisKA"/>
    <property type="match status" value="1"/>
</dbReference>
<dbReference type="PROSITE" id="PS50109">
    <property type="entry name" value="HIS_KIN"/>
    <property type="match status" value="1"/>
</dbReference>
<evidence type="ECO:0000256" key="2">
    <source>
        <dbReference type="ARBA" id="ARBA00004651"/>
    </source>
</evidence>
<keyword evidence="11 14" id="KW-1133">Transmembrane helix</keyword>
<evidence type="ECO:0000313" key="17">
    <source>
        <dbReference type="EMBL" id="SVA52856.1"/>
    </source>
</evidence>
<dbReference type="SUPFAM" id="SSF55874">
    <property type="entry name" value="ATPase domain of HSP90 chaperone/DNA topoisomerase II/histidine kinase"/>
    <property type="match status" value="1"/>
</dbReference>
<dbReference type="GO" id="GO:0000155">
    <property type="term" value="F:phosphorelay sensor kinase activity"/>
    <property type="evidence" value="ECO:0007669"/>
    <property type="project" value="InterPro"/>
</dbReference>
<evidence type="ECO:0000259" key="15">
    <source>
        <dbReference type="PROSITE" id="PS50109"/>
    </source>
</evidence>
<dbReference type="PRINTS" id="PR00344">
    <property type="entry name" value="BCTRLSENSOR"/>
</dbReference>
<keyword evidence="12" id="KW-0902">Two-component regulatory system</keyword>
<proteinExistence type="predicted"/>
<evidence type="ECO:0000256" key="9">
    <source>
        <dbReference type="ARBA" id="ARBA00022777"/>
    </source>
</evidence>
<dbReference type="GO" id="GO:0005524">
    <property type="term" value="F:ATP binding"/>
    <property type="evidence" value="ECO:0007669"/>
    <property type="project" value="UniProtKB-KW"/>
</dbReference>
<keyword evidence="10" id="KW-0067">ATP-binding</keyword>
<dbReference type="PANTHER" id="PTHR45528">
    <property type="entry name" value="SENSOR HISTIDINE KINASE CPXA"/>
    <property type="match status" value="1"/>
</dbReference>
<evidence type="ECO:0000256" key="11">
    <source>
        <dbReference type="ARBA" id="ARBA00022989"/>
    </source>
</evidence>
<dbReference type="EC" id="2.7.13.3" evidence="3"/>
<evidence type="ECO:0000256" key="12">
    <source>
        <dbReference type="ARBA" id="ARBA00023012"/>
    </source>
</evidence>
<dbReference type="InterPro" id="IPR003660">
    <property type="entry name" value="HAMP_dom"/>
</dbReference>
<dbReference type="InterPro" id="IPR036890">
    <property type="entry name" value="HATPase_C_sf"/>
</dbReference>
<feature type="domain" description="Histidine kinase" evidence="15">
    <location>
        <begin position="327"/>
        <end position="542"/>
    </location>
</feature>
<keyword evidence="13 14" id="KW-0472">Membrane</keyword>
<protein>
    <recommendedName>
        <fullName evidence="3">histidine kinase</fullName>
        <ecNumber evidence="3">2.7.13.3</ecNumber>
    </recommendedName>
</protein>
<evidence type="ECO:0000256" key="6">
    <source>
        <dbReference type="ARBA" id="ARBA00022679"/>
    </source>
</evidence>
<dbReference type="Gene3D" id="1.10.287.130">
    <property type="match status" value="1"/>
</dbReference>
<keyword evidence="6" id="KW-0808">Transferase</keyword>
<evidence type="ECO:0000256" key="14">
    <source>
        <dbReference type="SAM" id="Phobius"/>
    </source>
</evidence>
<dbReference type="Gene3D" id="6.10.340.10">
    <property type="match status" value="1"/>
</dbReference>
<dbReference type="PROSITE" id="PS50885">
    <property type="entry name" value="HAMP"/>
    <property type="match status" value="1"/>
</dbReference>
<dbReference type="Gene3D" id="3.30.565.10">
    <property type="entry name" value="Histidine kinase-like ATPase, C-terminal domain"/>
    <property type="match status" value="1"/>
</dbReference>
<evidence type="ECO:0000259" key="16">
    <source>
        <dbReference type="PROSITE" id="PS50885"/>
    </source>
</evidence>
<evidence type="ECO:0000256" key="1">
    <source>
        <dbReference type="ARBA" id="ARBA00000085"/>
    </source>
</evidence>
<dbReference type="InterPro" id="IPR004358">
    <property type="entry name" value="Sig_transdc_His_kin-like_C"/>
</dbReference>
<evidence type="ECO:0000256" key="8">
    <source>
        <dbReference type="ARBA" id="ARBA00022741"/>
    </source>
</evidence>
<evidence type="ECO:0000256" key="10">
    <source>
        <dbReference type="ARBA" id="ARBA00022840"/>
    </source>
</evidence>
<evidence type="ECO:0000256" key="4">
    <source>
        <dbReference type="ARBA" id="ARBA00022475"/>
    </source>
</evidence>
<dbReference type="CDD" id="cd00082">
    <property type="entry name" value="HisKA"/>
    <property type="match status" value="1"/>
</dbReference>
<evidence type="ECO:0000256" key="5">
    <source>
        <dbReference type="ARBA" id="ARBA00022553"/>
    </source>
</evidence>
<comment type="catalytic activity">
    <reaction evidence="1">
        <text>ATP + protein L-histidine = ADP + protein N-phospho-L-histidine.</text>
        <dbReference type="EC" id="2.7.13.3"/>
    </reaction>
</comment>
<keyword evidence="7 14" id="KW-0812">Transmembrane</keyword>
<dbReference type="Pfam" id="PF00512">
    <property type="entry name" value="HisKA"/>
    <property type="match status" value="1"/>
</dbReference>
<dbReference type="SMART" id="SM00304">
    <property type="entry name" value="HAMP"/>
    <property type="match status" value="1"/>
</dbReference>
<dbReference type="PANTHER" id="PTHR45528:SF1">
    <property type="entry name" value="SENSOR HISTIDINE KINASE CPXA"/>
    <property type="match status" value="1"/>
</dbReference>
<evidence type="ECO:0000256" key="13">
    <source>
        <dbReference type="ARBA" id="ARBA00023136"/>
    </source>
</evidence>
<feature type="domain" description="HAMP" evidence="16">
    <location>
        <begin position="258"/>
        <end position="312"/>
    </location>
</feature>
<dbReference type="GO" id="GO:0005886">
    <property type="term" value="C:plasma membrane"/>
    <property type="evidence" value="ECO:0007669"/>
    <property type="project" value="UniProtKB-SubCell"/>
</dbReference>
<keyword evidence="5" id="KW-0597">Phosphoprotein</keyword>
<dbReference type="SUPFAM" id="SSF47384">
    <property type="entry name" value="Homodimeric domain of signal transducing histidine kinase"/>
    <property type="match status" value="1"/>
</dbReference>
<gene>
    <name evidence="17" type="ORF">METZ01_LOCUS105710</name>
</gene>
<dbReference type="SMART" id="SM00387">
    <property type="entry name" value="HATPase_c"/>
    <property type="match status" value="1"/>
</dbReference>
<dbReference type="CDD" id="cd00075">
    <property type="entry name" value="HATPase"/>
    <property type="match status" value="1"/>
</dbReference>
<dbReference type="CDD" id="cd06225">
    <property type="entry name" value="HAMP"/>
    <property type="match status" value="1"/>
</dbReference>
<name>A0A381WK21_9ZZZZ</name>
<reference evidence="17" key="1">
    <citation type="submission" date="2018-05" db="EMBL/GenBank/DDBJ databases">
        <authorList>
            <person name="Lanie J.A."/>
            <person name="Ng W.-L."/>
            <person name="Kazmierczak K.M."/>
            <person name="Andrzejewski T.M."/>
            <person name="Davidsen T.M."/>
            <person name="Wayne K.J."/>
            <person name="Tettelin H."/>
            <person name="Glass J.I."/>
            <person name="Rusch D."/>
            <person name="Podicherti R."/>
            <person name="Tsui H.-C.T."/>
            <person name="Winkler M.E."/>
        </authorList>
    </citation>
    <scope>NUCLEOTIDE SEQUENCE</scope>
</reference>
<feature type="transmembrane region" description="Helical" evidence="14">
    <location>
        <begin position="238"/>
        <end position="261"/>
    </location>
</feature>
<dbReference type="InterPro" id="IPR005467">
    <property type="entry name" value="His_kinase_dom"/>
</dbReference>
<dbReference type="EMBL" id="UINC01012051">
    <property type="protein sequence ID" value="SVA52856.1"/>
    <property type="molecule type" value="Genomic_DNA"/>
</dbReference>
<sequence>MVSGLTALIVLISGAVIHQSTEADLQESLDKKLAFQIERVSDTRNLIDILERQRFFEQRIPPFRQRLTGLANQEENILGSGSRPGSPPLNCKPPSPPVGMVEFPLQWESLPDCEEIEGVASNSLIDVQIPTLIKIDDDRYIVTDGYPNLPAAFNNDGFIDVEVGNETWRVLTKSFEVVDPFIRRELEIRTRMGTLTLNRAGKSEGQENILLPTHQFVVQTAVKRDSVTDALQDFRKSFVAVGIFSVLVAGLSGWFIGGTILNPLGRLGRQARNLGGSGDLSTRVNSGYGPPEVEALANEINEMLSRLEASANETEEALRSSRLFASNVAHELRTPLTSIRTNLELLNKHSDMGKRERSEILASVIDQQGLLLNTLESLRLLARGDLSEKDVFEEIDFAQLIQSIVNRLEQEESGINIDIYLPSDPPLILGWHEGLMVLFRNILENARTHGKAQERDLLIEIFAETLGTELKVRIEDNGIGIPESEKAEVMKRFIKGSNSSSSGSGLGLSLAKQQAEIHGGTIELSDNQPEGTRVSISLPVVIT</sequence>
<evidence type="ECO:0000256" key="7">
    <source>
        <dbReference type="ARBA" id="ARBA00022692"/>
    </source>
</evidence>
<keyword evidence="9" id="KW-0418">Kinase</keyword>